<gene>
    <name evidence="4" type="ORF">PAHAL_5G169900</name>
</gene>
<proteinExistence type="inferred from homology"/>
<dbReference type="Gramene" id="PVH38073">
    <property type="protein sequence ID" value="PVH38073"/>
    <property type="gene ID" value="PAHAL_5G169900"/>
</dbReference>
<evidence type="ECO:0000256" key="2">
    <source>
        <dbReference type="ARBA" id="ARBA00024343"/>
    </source>
</evidence>
<comment type="similarity">
    <text evidence="2">Belongs to the AP2/ERF transcription factor family. ERF subfamily.</text>
</comment>
<evidence type="ECO:0000313" key="4">
    <source>
        <dbReference type="EMBL" id="PVH38073.1"/>
    </source>
</evidence>
<evidence type="ECO:0000256" key="3">
    <source>
        <dbReference type="SAM" id="MobiDB-lite"/>
    </source>
</evidence>
<protein>
    <submittedName>
        <fullName evidence="4">Uncharacterized protein</fullName>
    </submittedName>
</protein>
<accession>A0A2T8IK66</accession>
<keyword evidence="1" id="KW-0936">Ethylene signaling pathway</keyword>
<dbReference type="PANTHER" id="PTHR31729:SF16">
    <property type="entry name" value="OS04G0648900 PROTEIN"/>
    <property type="match status" value="1"/>
</dbReference>
<dbReference type="EMBL" id="CM008050">
    <property type="protein sequence ID" value="PVH38073.1"/>
    <property type="molecule type" value="Genomic_DNA"/>
</dbReference>
<dbReference type="AlphaFoldDB" id="A0A2T8IK66"/>
<name>A0A2T8IK66_9POAL</name>
<dbReference type="PANTHER" id="PTHR31729">
    <property type="entry name" value="ETHYLENE-RESPONSIVE TRANSCRIPTION FACTOR RAP2-1-RELATED"/>
    <property type="match status" value="1"/>
</dbReference>
<organism evidence="4">
    <name type="scientific">Panicum hallii</name>
    <dbReference type="NCBI Taxonomy" id="206008"/>
    <lineage>
        <taxon>Eukaryota</taxon>
        <taxon>Viridiplantae</taxon>
        <taxon>Streptophyta</taxon>
        <taxon>Embryophyta</taxon>
        <taxon>Tracheophyta</taxon>
        <taxon>Spermatophyta</taxon>
        <taxon>Magnoliopsida</taxon>
        <taxon>Liliopsida</taxon>
        <taxon>Poales</taxon>
        <taxon>Poaceae</taxon>
        <taxon>PACMAD clade</taxon>
        <taxon>Panicoideae</taxon>
        <taxon>Panicodae</taxon>
        <taxon>Paniceae</taxon>
        <taxon>Panicinae</taxon>
        <taxon>Panicum</taxon>
        <taxon>Panicum sect. Panicum</taxon>
    </lineage>
</organism>
<feature type="region of interest" description="Disordered" evidence="3">
    <location>
        <begin position="67"/>
        <end position="103"/>
    </location>
</feature>
<sequence>MHASGGGRCSSRCSSGGRWARLNFPDEIPALVLAEGGTDDGMLSAASIRKKAIEMVSRVDALQTGLMVTPPHHRGAPEAPPPPLEAGDLRGWLVRNDPRTTPH</sequence>
<evidence type="ECO:0000256" key="1">
    <source>
        <dbReference type="ARBA" id="ARBA00022745"/>
    </source>
</evidence>
<reference evidence="4" key="1">
    <citation type="submission" date="2018-04" db="EMBL/GenBank/DDBJ databases">
        <title>WGS assembly of Panicum hallii.</title>
        <authorList>
            <person name="Lovell J."/>
            <person name="Jenkins J."/>
            <person name="Lowry D."/>
            <person name="Mamidi S."/>
            <person name="Sreedasyam A."/>
            <person name="Weng X."/>
            <person name="Barry K."/>
            <person name="Bonette J."/>
            <person name="Campitelli B."/>
            <person name="Daum C."/>
            <person name="Gordon S."/>
            <person name="Gould B."/>
            <person name="Lipzen A."/>
            <person name="Macqueen A."/>
            <person name="Palacio-Mejia J."/>
            <person name="Plott C."/>
            <person name="Shakirov E."/>
            <person name="Shu S."/>
            <person name="Yoshinaga Y."/>
            <person name="Zane M."/>
            <person name="Rokhsar D."/>
            <person name="Grimwood J."/>
            <person name="Schmutz J."/>
            <person name="Juenger T."/>
        </authorList>
    </citation>
    <scope>NUCLEOTIDE SEQUENCE [LARGE SCALE GENOMIC DNA]</scope>
    <source>
        <strain evidence="4">FIL2</strain>
    </source>
</reference>
<dbReference type="Proteomes" id="UP000243499">
    <property type="component" value="Chromosome 5"/>
</dbReference>
<dbReference type="GO" id="GO:0009873">
    <property type="term" value="P:ethylene-activated signaling pathway"/>
    <property type="evidence" value="ECO:0007669"/>
    <property type="project" value="UniProtKB-KW"/>
</dbReference>